<dbReference type="OrthoDB" id="214902at2"/>
<accession>A0A4R9GCN7</accession>
<dbReference type="EMBL" id="RQET01000009">
    <property type="protein sequence ID" value="TGK08940.1"/>
    <property type="molecule type" value="Genomic_DNA"/>
</dbReference>
<evidence type="ECO:0000313" key="2">
    <source>
        <dbReference type="EMBL" id="TGK08940.1"/>
    </source>
</evidence>
<evidence type="ECO:0000259" key="1">
    <source>
        <dbReference type="Pfam" id="PF04993"/>
    </source>
</evidence>
<proteinExistence type="predicted"/>
<comment type="caution">
    <text evidence="2">The sequence shown here is derived from an EMBL/GenBank/DDBJ whole genome shotgun (WGS) entry which is preliminary data.</text>
</comment>
<name>A0A4R9GCN7_9LEPT</name>
<sequence length="115" mass="13349">MAYNEQLTNRVRTALQHLPDVEEKRMFRGVTFMVNGKMCIGVGDDELLCRIDPSLHEDAIQRKGCRTMNMKGKEYKGYVLVGKDAIKTNKDFDYWIQLSLDFNKTAKSSKNRKKK</sequence>
<dbReference type="InterPro" id="IPR007076">
    <property type="entry name" value="TfoX_N"/>
</dbReference>
<organism evidence="2 3">
    <name type="scientific">Leptospira fletcheri</name>
    <dbReference type="NCBI Taxonomy" id="2484981"/>
    <lineage>
        <taxon>Bacteria</taxon>
        <taxon>Pseudomonadati</taxon>
        <taxon>Spirochaetota</taxon>
        <taxon>Spirochaetia</taxon>
        <taxon>Leptospirales</taxon>
        <taxon>Leptospiraceae</taxon>
        <taxon>Leptospira</taxon>
    </lineage>
</organism>
<dbReference type="AlphaFoldDB" id="A0A4R9GCN7"/>
<gene>
    <name evidence="2" type="ORF">EHO60_12990</name>
</gene>
<dbReference type="Proteomes" id="UP000298458">
    <property type="component" value="Unassembled WGS sequence"/>
</dbReference>
<dbReference type="RefSeq" id="WP_135768629.1">
    <property type="nucleotide sequence ID" value="NZ_RQET01000009.1"/>
</dbReference>
<dbReference type="SUPFAM" id="SSF159894">
    <property type="entry name" value="YgaC/TfoX-N like"/>
    <property type="match status" value="1"/>
</dbReference>
<protein>
    <submittedName>
        <fullName evidence="2">TfoX family protein</fullName>
    </submittedName>
</protein>
<dbReference type="Pfam" id="PF04993">
    <property type="entry name" value="TfoX_N"/>
    <property type="match status" value="1"/>
</dbReference>
<feature type="domain" description="TfoX N-terminal" evidence="1">
    <location>
        <begin position="14"/>
        <end position="102"/>
    </location>
</feature>
<dbReference type="Gene3D" id="3.30.1460.30">
    <property type="entry name" value="YgaC/TfoX-N like chaperone"/>
    <property type="match status" value="1"/>
</dbReference>
<keyword evidence="3" id="KW-1185">Reference proteome</keyword>
<reference evidence="2" key="1">
    <citation type="journal article" date="2019" name="PLoS Negl. Trop. Dis.">
        <title>Revisiting the worldwide diversity of Leptospira species in the environment.</title>
        <authorList>
            <person name="Vincent A.T."/>
            <person name="Schiettekatte O."/>
            <person name="Bourhy P."/>
            <person name="Veyrier F.J."/>
            <person name="Picardeau M."/>
        </authorList>
    </citation>
    <scope>NUCLEOTIDE SEQUENCE [LARGE SCALE GENOMIC DNA]</scope>
    <source>
        <strain evidence="2">SSW15</strain>
    </source>
</reference>
<evidence type="ECO:0000313" key="3">
    <source>
        <dbReference type="Proteomes" id="UP000298458"/>
    </source>
</evidence>